<dbReference type="GO" id="GO:0006508">
    <property type="term" value="P:proteolysis"/>
    <property type="evidence" value="ECO:0007669"/>
    <property type="project" value="UniProtKB-KW"/>
</dbReference>
<dbReference type="InterPro" id="IPR003738">
    <property type="entry name" value="SRAP"/>
</dbReference>
<keyword evidence="3" id="KW-0227">DNA damage</keyword>
<dbReference type="PANTHER" id="PTHR13604">
    <property type="entry name" value="DC12-RELATED"/>
    <property type="match status" value="1"/>
</dbReference>
<dbReference type="SUPFAM" id="SSF143081">
    <property type="entry name" value="BB1717-like"/>
    <property type="match status" value="1"/>
</dbReference>
<dbReference type="Proteomes" id="UP000249135">
    <property type="component" value="Unassembled WGS sequence"/>
</dbReference>
<keyword evidence="2 8" id="KW-0645">Protease</keyword>
<evidence type="ECO:0000256" key="4">
    <source>
        <dbReference type="ARBA" id="ARBA00022801"/>
    </source>
</evidence>
<evidence type="ECO:0000256" key="5">
    <source>
        <dbReference type="ARBA" id="ARBA00023124"/>
    </source>
</evidence>
<evidence type="ECO:0000256" key="6">
    <source>
        <dbReference type="ARBA" id="ARBA00023125"/>
    </source>
</evidence>
<dbReference type="GO" id="GO:0003697">
    <property type="term" value="F:single-stranded DNA binding"/>
    <property type="evidence" value="ECO:0007669"/>
    <property type="project" value="InterPro"/>
</dbReference>
<keyword evidence="4 8" id="KW-0378">Hydrolase</keyword>
<dbReference type="Pfam" id="PF02586">
    <property type="entry name" value="SRAP"/>
    <property type="match status" value="1"/>
</dbReference>
<evidence type="ECO:0000256" key="7">
    <source>
        <dbReference type="ARBA" id="ARBA00023239"/>
    </source>
</evidence>
<reference evidence="9 10" key="1">
    <citation type="submission" date="2017-08" db="EMBL/GenBank/DDBJ databases">
        <title>Infants hospitalized years apart are colonized by the same room-sourced microbial strains.</title>
        <authorList>
            <person name="Brooks B."/>
            <person name="Olm M.R."/>
            <person name="Firek B.A."/>
            <person name="Baker R."/>
            <person name="Thomas B.C."/>
            <person name="Morowitz M.J."/>
            <person name="Banfield J.F."/>
        </authorList>
    </citation>
    <scope>NUCLEOTIDE SEQUENCE [LARGE SCALE GENOMIC DNA]</scope>
    <source>
        <strain evidence="9">S2_005_003_R2_41</strain>
    </source>
</reference>
<dbReference type="GO" id="GO:0106300">
    <property type="term" value="P:protein-DNA covalent cross-linking repair"/>
    <property type="evidence" value="ECO:0007669"/>
    <property type="project" value="InterPro"/>
</dbReference>
<comment type="caution">
    <text evidence="9">The sequence shown here is derived from an EMBL/GenBank/DDBJ whole genome shotgun (WGS) entry which is preliminary data.</text>
</comment>
<dbReference type="Gene3D" id="3.90.1680.10">
    <property type="entry name" value="SOS response associated peptidase-like"/>
    <property type="match status" value="1"/>
</dbReference>
<dbReference type="EMBL" id="QFPP01000039">
    <property type="protein sequence ID" value="PZQ76827.1"/>
    <property type="molecule type" value="Genomic_DNA"/>
</dbReference>
<evidence type="ECO:0000256" key="8">
    <source>
        <dbReference type="RuleBase" id="RU364100"/>
    </source>
</evidence>
<comment type="similarity">
    <text evidence="1 8">Belongs to the SOS response-associated peptidase family.</text>
</comment>
<keyword evidence="7" id="KW-0456">Lyase</keyword>
<keyword evidence="6" id="KW-0238">DNA-binding</keyword>
<dbReference type="GO" id="GO:0008233">
    <property type="term" value="F:peptidase activity"/>
    <property type="evidence" value="ECO:0007669"/>
    <property type="project" value="UniProtKB-KW"/>
</dbReference>
<name>A0A2W5S257_VARPD</name>
<dbReference type="AlphaFoldDB" id="A0A2W5S257"/>
<dbReference type="PANTHER" id="PTHR13604:SF0">
    <property type="entry name" value="ABASIC SITE PROCESSING PROTEIN HMCES"/>
    <property type="match status" value="1"/>
</dbReference>
<dbReference type="InterPro" id="IPR036590">
    <property type="entry name" value="SRAP-like"/>
</dbReference>
<accession>A0A2W5S257</accession>
<sequence length="326" mass="37579">MCYSAQVRAEYAAFQRMFPSSKLSLKGFWEIYWKRREQPRPVMRFPKAMDAMFASPQTDEEHRIGALIDEYNANQTTTTEQALFKQRKRLVDAERTLATKVTKKAQEDQRIATNKIADALGKLERLRRTDLGEQDYRIFPGWWAPVLIVEEGELVVRPMRYLCRPPGKPADYDVKFSGAYNARRDNLKSSFWKGVFGEQHAVALIPVFYENVVRHLAEHRELGPGEEPENIVLEFRPQPQRTMTVACIYSHWTPPAGSDEPELWSFAAITDEPLPEVAAAGHDRTIVALKPKNVMTWLTPQGRSHGELDAMLEEKERPHYEHRLVA</sequence>
<protein>
    <recommendedName>
        <fullName evidence="8">Abasic site processing protein</fullName>
        <ecNumber evidence="8">3.4.-.-</ecNumber>
    </recommendedName>
</protein>
<dbReference type="GO" id="GO:0016829">
    <property type="term" value="F:lyase activity"/>
    <property type="evidence" value="ECO:0007669"/>
    <property type="project" value="UniProtKB-KW"/>
</dbReference>
<proteinExistence type="inferred from homology"/>
<evidence type="ECO:0000313" key="10">
    <source>
        <dbReference type="Proteomes" id="UP000249135"/>
    </source>
</evidence>
<gene>
    <name evidence="9" type="ORF">DI563_05925</name>
</gene>
<evidence type="ECO:0000256" key="3">
    <source>
        <dbReference type="ARBA" id="ARBA00022763"/>
    </source>
</evidence>
<keyword evidence="5" id="KW-0190">Covalent protein-DNA linkage</keyword>
<evidence type="ECO:0000313" key="9">
    <source>
        <dbReference type="EMBL" id="PZQ76827.1"/>
    </source>
</evidence>
<evidence type="ECO:0000256" key="1">
    <source>
        <dbReference type="ARBA" id="ARBA00008136"/>
    </source>
</evidence>
<dbReference type="EC" id="3.4.-.-" evidence="8"/>
<organism evidence="9 10">
    <name type="scientific">Variovorax paradoxus</name>
    <dbReference type="NCBI Taxonomy" id="34073"/>
    <lineage>
        <taxon>Bacteria</taxon>
        <taxon>Pseudomonadati</taxon>
        <taxon>Pseudomonadota</taxon>
        <taxon>Betaproteobacteria</taxon>
        <taxon>Burkholderiales</taxon>
        <taxon>Comamonadaceae</taxon>
        <taxon>Variovorax</taxon>
    </lineage>
</organism>
<evidence type="ECO:0000256" key="2">
    <source>
        <dbReference type="ARBA" id="ARBA00022670"/>
    </source>
</evidence>